<proteinExistence type="inferred from homology"/>
<comment type="function">
    <text evidence="6 8">Allows the formation of correctly charged Gln-tRNA(Gln) through the transamidation of misacylated Glu-tRNA(Gln) in organisms which lack glutaminyl-tRNA synthetase. The reaction takes place in the presence of glutamine and ATP through an activated gamma-phospho-Glu-tRNA(Gln).</text>
</comment>
<dbReference type="PANTHER" id="PTHR11895:SF151">
    <property type="entry name" value="GLUTAMYL-TRNA(GLN) AMIDOTRANSFERASE SUBUNIT A"/>
    <property type="match status" value="1"/>
</dbReference>
<feature type="active site" description="Charge relay system" evidence="8">
    <location>
        <position position="76"/>
    </location>
</feature>
<evidence type="ECO:0000256" key="6">
    <source>
        <dbReference type="ARBA" id="ARBA00025295"/>
    </source>
</evidence>
<dbReference type="InterPro" id="IPR020556">
    <property type="entry name" value="Amidase_CS"/>
</dbReference>
<dbReference type="InterPro" id="IPR036928">
    <property type="entry name" value="AS_sf"/>
</dbReference>
<comment type="subunit">
    <text evidence="8">Heterotrimer of A, B and C subunits.</text>
</comment>
<evidence type="ECO:0000313" key="10">
    <source>
        <dbReference type="EMBL" id="GGA47412.1"/>
    </source>
</evidence>
<evidence type="ECO:0000259" key="9">
    <source>
        <dbReference type="Pfam" id="PF01425"/>
    </source>
</evidence>
<dbReference type="Proteomes" id="UP000617979">
    <property type="component" value="Unassembled WGS sequence"/>
</dbReference>
<dbReference type="InterPro" id="IPR023631">
    <property type="entry name" value="Amidase_dom"/>
</dbReference>
<comment type="caution">
    <text evidence="10">The sequence shown here is derived from an EMBL/GenBank/DDBJ whole genome shotgun (WGS) entry which is preliminary data.</text>
</comment>
<dbReference type="InterPro" id="IPR000120">
    <property type="entry name" value="Amidase"/>
</dbReference>
<dbReference type="PANTHER" id="PTHR11895">
    <property type="entry name" value="TRANSAMIDASE"/>
    <property type="match status" value="1"/>
</dbReference>
<evidence type="ECO:0000256" key="5">
    <source>
        <dbReference type="ARBA" id="ARBA00022917"/>
    </source>
</evidence>
<organism evidence="10 11">
    <name type="scientific">Kroppenstedtia guangzhouensis</name>
    <dbReference type="NCBI Taxonomy" id="1274356"/>
    <lineage>
        <taxon>Bacteria</taxon>
        <taxon>Bacillati</taxon>
        <taxon>Bacillota</taxon>
        <taxon>Bacilli</taxon>
        <taxon>Bacillales</taxon>
        <taxon>Thermoactinomycetaceae</taxon>
        <taxon>Kroppenstedtia</taxon>
    </lineage>
</organism>
<dbReference type="EMBL" id="BMEX01000006">
    <property type="protein sequence ID" value="GGA47412.1"/>
    <property type="molecule type" value="Genomic_DNA"/>
</dbReference>
<evidence type="ECO:0000256" key="3">
    <source>
        <dbReference type="ARBA" id="ARBA00022741"/>
    </source>
</evidence>
<gene>
    <name evidence="8 10" type="primary">gatA</name>
    <name evidence="10" type="ORF">GCM10007416_20670</name>
</gene>
<evidence type="ECO:0000256" key="4">
    <source>
        <dbReference type="ARBA" id="ARBA00022840"/>
    </source>
</evidence>
<dbReference type="NCBIfam" id="TIGR00132">
    <property type="entry name" value="gatA"/>
    <property type="match status" value="1"/>
</dbReference>
<protein>
    <recommendedName>
        <fullName evidence="8">Glutamyl-tRNA(Gln) amidotransferase subunit A</fullName>
        <shortName evidence="8">Glu-ADT subunit A</shortName>
        <ecNumber evidence="8">6.3.5.7</ecNumber>
    </recommendedName>
</protein>
<comment type="similarity">
    <text evidence="1 8">Belongs to the amidase family. GatA subfamily.</text>
</comment>
<evidence type="ECO:0000313" key="11">
    <source>
        <dbReference type="Proteomes" id="UP000617979"/>
    </source>
</evidence>
<keyword evidence="3 8" id="KW-0547">Nucleotide-binding</keyword>
<comment type="catalytic activity">
    <reaction evidence="7 8">
        <text>L-glutamyl-tRNA(Gln) + L-glutamine + ATP + H2O = L-glutaminyl-tRNA(Gln) + L-glutamate + ADP + phosphate + H(+)</text>
        <dbReference type="Rhea" id="RHEA:17521"/>
        <dbReference type="Rhea" id="RHEA-COMP:9681"/>
        <dbReference type="Rhea" id="RHEA-COMP:9684"/>
        <dbReference type="ChEBI" id="CHEBI:15377"/>
        <dbReference type="ChEBI" id="CHEBI:15378"/>
        <dbReference type="ChEBI" id="CHEBI:29985"/>
        <dbReference type="ChEBI" id="CHEBI:30616"/>
        <dbReference type="ChEBI" id="CHEBI:43474"/>
        <dbReference type="ChEBI" id="CHEBI:58359"/>
        <dbReference type="ChEBI" id="CHEBI:78520"/>
        <dbReference type="ChEBI" id="CHEBI:78521"/>
        <dbReference type="ChEBI" id="CHEBI:456216"/>
        <dbReference type="EC" id="6.3.5.7"/>
    </reaction>
</comment>
<keyword evidence="5 8" id="KW-0648">Protein biosynthesis</keyword>
<keyword evidence="4 8" id="KW-0067">ATP-binding</keyword>
<dbReference type="RefSeq" id="WP_188432460.1">
    <property type="nucleotide sequence ID" value="NZ_BMEX01000006.1"/>
</dbReference>
<evidence type="ECO:0000256" key="8">
    <source>
        <dbReference type="HAMAP-Rule" id="MF_00120"/>
    </source>
</evidence>
<dbReference type="Gene3D" id="3.90.1300.10">
    <property type="entry name" value="Amidase signature (AS) domain"/>
    <property type="match status" value="1"/>
</dbReference>
<evidence type="ECO:0000256" key="2">
    <source>
        <dbReference type="ARBA" id="ARBA00022598"/>
    </source>
</evidence>
<accession>A0ABQ1GP50</accession>
<keyword evidence="11" id="KW-1185">Reference proteome</keyword>
<keyword evidence="2 8" id="KW-0436">Ligase</keyword>
<dbReference type="InterPro" id="IPR004412">
    <property type="entry name" value="GatA"/>
</dbReference>
<dbReference type="HAMAP" id="MF_00120">
    <property type="entry name" value="GatA"/>
    <property type="match status" value="1"/>
</dbReference>
<dbReference type="Pfam" id="PF01425">
    <property type="entry name" value="Amidase"/>
    <property type="match status" value="1"/>
</dbReference>
<dbReference type="SUPFAM" id="SSF75304">
    <property type="entry name" value="Amidase signature (AS) enzymes"/>
    <property type="match status" value="1"/>
</dbReference>
<evidence type="ECO:0000256" key="1">
    <source>
        <dbReference type="ARBA" id="ARBA00008069"/>
    </source>
</evidence>
<feature type="active site" description="Charge relay system" evidence="8">
    <location>
        <position position="151"/>
    </location>
</feature>
<name>A0ABQ1GP50_9BACL</name>
<feature type="active site" description="Acyl-ester intermediate" evidence="8">
    <location>
        <position position="175"/>
    </location>
</feature>
<dbReference type="EC" id="6.3.5.7" evidence="8"/>
<reference evidence="11" key="1">
    <citation type="journal article" date="2019" name="Int. J. Syst. Evol. Microbiol.">
        <title>The Global Catalogue of Microorganisms (GCM) 10K type strain sequencing project: providing services to taxonomists for standard genome sequencing and annotation.</title>
        <authorList>
            <consortium name="The Broad Institute Genomics Platform"/>
            <consortium name="The Broad Institute Genome Sequencing Center for Infectious Disease"/>
            <person name="Wu L."/>
            <person name="Ma J."/>
        </authorList>
    </citation>
    <scope>NUCLEOTIDE SEQUENCE [LARGE SCALE GENOMIC DNA]</scope>
    <source>
        <strain evidence="11">CGMCC 1.12404</strain>
    </source>
</reference>
<feature type="domain" description="Amidase" evidence="9">
    <location>
        <begin position="24"/>
        <end position="462"/>
    </location>
</feature>
<sequence length="485" mass="51795">MSLLKKSLKEIHNGWKNGDFTASDLLDASLKRIRETDGNLRAFLQVDEAGARRRAQALDQRSGEKGPLVGIPMGIKDNISTEGVATTAGSKILEGYTPLYHATVMDRLEQAGANLVGKMNMDEFGMGSSNENSGFHETHNPWDPERVPGGSSGGSAAAVAAGQVSFALGSDTGGSIRQPAAFCGVVGLKPTYGRVSRFGLIAFASSLDQIGPLTRNVEDAAYVLQAMAGHDPLDSTSADVEVPDYVSALTGNVKGIKAAVPKELMGDGIDSGVKDRVNQALEVLEDLGAVVEEVSLPHVEYAVATYYLLAPAEASSNLARYDGVRFGQRAAGENLIDMFSRTRSAGFGEEVKRRIMLGTYALSSGYYDAYYKKAQQVRTLIRRDFESIFDRYDVVVGPTTPTTAFKLGEKTKDPLTMYLNDICTIPVSLAGLPAVSVPCGLSDGLPVGLQIVGRPFAEAQVLQVAHAYEQHGERLPEPKLGGDTQ</sequence>
<dbReference type="PROSITE" id="PS00571">
    <property type="entry name" value="AMIDASES"/>
    <property type="match status" value="1"/>
</dbReference>
<evidence type="ECO:0000256" key="7">
    <source>
        <dbReference type="ARBA" id="ARBA00047407"/>
    </source>
</evidence>